<dbReference type="AlphaFoldDB" id="A0ABD6DUU9"/>
<organism evidence="1 2">
    <name type="scientific">Halobellus litoreus</name>
    <dbReference type="NCBI Taxonomy" id="755310"/>
    <lineage>
        <taxon>Archaea</taxon>
        <taxon>Methanobacteriati</taxon>
        <taxon>Methanobacteriota</taxon>
        <taxon>Stenosarchaea group</taxon>
        <taxon>Halobacteria</taxon>
        <taxon>Halobacteriales</taxon>
        <taxon>Haloferacaceae</taxon>
        <taxon>Halobellus</taxon>
    </lineage>
</organism>
<gene>
    <name evidence="1" type="ORF">ACFSAS_09465</name>
</gene>
<reference evidence="1 2" key="1">
    <citation type="journal article" date="2019" name="Int. J. Syst. Evol. Microbiol.">
        <title>The Global Catalogue of Microorganisms (GCM) 10K type strain sequencing project: providing services to taxonomists for standard genome sequencing and annotation.</title>
        <authorList>
            <consortium name="The Broad Institute Genomics Platform"/>
            <consortium name="The Broad Institute Genome Sequencing Center for Infectious Disease"/>
            <person name="Wu L."/>
            <person name="Ma J."/>
        </authorList>
    </citation>
    <scope>NUCLEOTIDE SEQUENCE [LARGE SCALE GENOMIC DNA]</scope>
    <source>
        <strain evidence="1 2">CGMCC 1.10387</strain>
    </source>
</reference>
<dbReference type="Proteomes" id="UP001597092">
    <property type="component" value="Unassembled WGS sequence"/>
</dbReference>
<protein>
    <submittedName>
        <fullName evidence="1">Uncharacterized protein</fullName>
    </submittedName>
</protein>
<evidence type="ECO:0000313" key="1">
    <source>
        <dbReference type="EMBL" id="MFD1685838.1"/>
    </source>
</evidence>
<proteinExistence type="predicted"/>
<keyword evidence="2" id="KW-1185">Reference proteome</keyword>
<evidence type="ECO:0000313" key="2">
    <source>
        <dbReference type="Proteomes" id="UP001597092"/>
    </source>
</evidence>
<dbReference type="RefSeq" id="WP_256306061.1">
    <property type="nucleotide sequence ID" value="NZ_JANHAW010000001.1"/>
</dbReference>
<sequence length="106" mass="11192">MDADSAGTSAIPNSRAPHRFDPERTLFYECVAARFGCILDSVENWIGDAASKNDVVVGGQSVSTAGAGRGIVRVLDNQMYGPTGTATSLYPTDSHVTTHGVEPIEH</sequence>
<comment type="caution">
    <text evidence="1">The sequence shown here is derived from an EMBL/GenBank/DDBJ whole genome shotgun (WGS) entry which is preliminary data.</text>
</comment>
<dbReference type="EMBL" id="JBHUDP010000002">
    <property type="protein sequence ID" value="MFD1685838.1"/>
    <property type="molecule type" value="Genomic_DNA"/>
</dbReference>
<accession>A0ABD6DUU9</accession>
<name>A0ABD6DUU9_9EURY</name>